<keyword evidence="4 15" id="KW-0645">Protease</keyword>
<evidence type="ECO:0000256" key="11">
    <source>
        <dbReference type="ARBA" id="ARBA00023136"/>
    </source>
</evidence>
<evidence type="ECO:0000256" key="6">
    <source>
        <dbReference type="ARBA" id="ARBA00022723"/>
    </source>
</evidence>
<feature type="transmembrane region" description="Helical" evidence="12">
    <location>
        <begin position="32"/>
        <end position="51"/>
    </location>
</feature>
<dbReference type="InterPro" id="IPR056388">
    <property type="entry name" value="PH_YxkI"/>
</dbReference>
<feature type="transmembrane region" description="Helical" evidence="12">
    <location>
        <begin position="132"/>
        <end position="149"/>
    </location>
</feature>
<proteinExistence type="predicted"/>
<dbReference type="CDD" id="cd07329">
    <property type="entry name" value="M56_like"/>
    <property type="match status" value="1"/>
</dbReference>
<comment type="cofactor">
    <cofactor evidence="1">
        <name>Zn(2+)</name>
        <dbReference type="ChEBI" id="CHEBI:29105"/>
    </cofactor>
</comment>
<evidence type="ECO:0000256" key="9">
    <source>
        <dbReference type="ARBA" id="ARBA00022989"/>
    </source>
</evidence>
<protein>
    <submittedName>
        <fullName evidence="15">Zn-dependent protease with chaperone function</fullName>
    </submittedName>
</protein>
<evidence type="ECO:0000256" key="7">
    <source>
        <dbReference type="ARBA" id="ARBA00022801"/>
    </source>
</evidence>
<dbReference type="GO" id="GO:0006508">
    <property type="term" value="P:proteolysis"/>
    <property type="evidence" value="ECO:0007669"/>
    <property type="project" value="UniProtKB-KW"/>
</dbReference>
<feature type="transmembrane region" description="Helical" evidence="12">
    <location>
        <begin position="273"/>
        <end position="294"/>
    </location>
</feature>
<dbReference type="PANTHER" id="PTHR43221:SF1">
    <property type="entry name" value="PROTEASE HTPX"/>
    <property type="match status" value="1"/>
</dbReference>
<sequence length="570" mass="65917">MFETFLNYLIVMILGVMLHYIGMLSGRINKKLGYFVEILCGLLTICYIFYVHSFPDGFTYFGLLAYCYASAIELRPHKTSYNKVKEQLIAAQVEEMQLFRDKKRVVIDVLIFFVTFAFAILFLIYGPKESSILKYIITLGFITFFTELVKRIHIAKNVKCYYDHDNAEIFILSKYESRKIPVIECINLQLETSVDILKLHPLFTLFTSNVDFTTSNRDVLKIEMPGETLYLTLNDSKKWVDIFSLYMKNQPAETMNVLPFYHKKNIKRLIGKLYFATTVKGVSAYSALLLILYFLQVPTWGLVLAGISYWILNIMISDVVLKVAMDAKAITNQEIISVADPIFKKAGLSNVKLYETESSDYNGLATGMNIGRGMITLTSQTLKLPLDTIEGIIAHESIHLKKRDIMWTQIWRICFLLILLVTLIPIIQNIDNIESLKTPLFLLIWLLMMIFPTYLSFVSQWMEVRADHLGGELLKGGHIQMANSLRTLTIAQDNALNKSLEYQMLNDKDENVSSSLERESWILRIISFQFMPHPPMYWRVQTLQTNKDGWGKGILKQWLRDRWKETVSKK</sequence>
<dbReference type="Pfam" id="PF23492">
    <property type="entry name" value="bPH_9"/>
    <property type="match status" value="1"/>
</dbReference>
<evidence type="ECO:0000256" key="5">
    <source>
        <dbReference type="ARBA" id="ARBA00022692"/>
    </source>
</evidence>
<keyword evidence="10" id="KW-0482">Metalloprotease</keyword>
<dbReference type="PANTHER" id="PTHR43221">
    <property type="entry name" value="PROTEASE HTPX"/>
    <property type="match status" value="1"/>
</dbReference>
<organism evidence="15 16">
    <name type="scientific">Metabacillus malikii</name>
    <dbReference type="NCBI Taxonomy" id="1504265"/>
    <lineage>
        <taxon>Bacteria</taxon>
        <taxon>Bacillati</taxon>
        <taxon>Bacillota</taxon>
        <taxon>Bacilli</taxon>
        <taxon>Bacillales</taxon>
        <taxon>Bacillaceae</taxon>
        <taxon>Metabacillus</taxon>
    </lineage>
</organism>
<evidence type="ECO:0000256" key="10">
    <source>
        <dbReference type="ARBA" id="ARBA00023049"/>
    </source>
</evidence>
<keyword evidence="7" id="KW-0378">Hydrolase</keyword>
<feature type="domain" description="YxkI PH" evidence="14">
    <location>
        <begin position="159"/>
        <end position="245"/>
    </location>
</feature>
<keyword evidence="5 12" id="KW-0812">Transmembrane</keyword>
<evidence type="ECO:0000256" key="8">
    <source>
        <dbReference type="ARBA" id="ARBA00022833"/>
    </source>
</evidence>
<dbReference type="Pfam" id="PF01435">
    <property type="entry name" value="Peptidase_M48"/>
    <property type="match status" value="1"/>
</dbReference>
<dbReference type="Proteomes" id="UP001234495">
    <property type="component" value="Unassembled WGS sequence"/>
</dbReference>
<feature type="transmembrane region" description="Helical" evidence="12">
    <location>
        <begin position="440"/>
        <end position="458"/>
    </location>
</feature>
<dbReference type="RefSeq" id="WP_307338661.1">
    <property type="nucleotide sequence ID" value="NZ_JAUSUD010000004.1"/>
</dbReference>
<feature type="transmembrane region" description="Helical" evidence="12">
    <location>
        <begin position="6"/>
        <end position="25"/>
    </location>
</feature>
<evidence type="ECO:0000259" key="14">
    <source>
        <dbReference type="Pfam" id="PF23492"/>
    </source>
</evidence>
<reference evidence="15 16" key="1">
    <citation type="submission" date="2023-07" db="EMBL/GenBank/DDBJ databases">
        <title>Genomic Encyclopedia of Type Strains, Phase IV (KMG-IV): sequencing the most valuable type-strain genomes for metagenomic binning, comparative biology and taxonomic classification.</title>
        <authorList>
            <person name="Goeker M."/>
        </authorList>
    </citation>
    <scope>NUCLEOTIDE SEQUENCE [LARGE SCALE GENOMIC DNA]</scope>
    <source>
        <strain evidence="15 16">DSM 29005</strain>
    </source>
</reference>
<keyword evidence="8" id="KW-0862">Zinc</keyword>
<evidence type="ECO:0000256" key="12">
    <source>
        <dbReference type="SAM" id="Phobius"/>
    </source>
</evidence>
<dbReference type="InterPro" id="IPR050083">
    <property type="entry name" value="HtpX_protease"/>
</dbReference>
<gene>
    <name evidence="15" type="ORF">J2S19_001261</name>
</gene>
<evidence type="ECO:0000313" key="15">
    <source>
        <dbReference type="EMBL" id="MDQ0230009.1"/>
    </source>
</evidence>
<feature type="transmembrane region" description="Helical" evidence="12">
    <location>
        <begin position="57"/>
        <end position="74"/>
    </location>
</feature>
<dbReference type="Gene3D" id="3.30.2010.10">
    <property type="entry name" value="Metalloproteases ('zincins'), catalytic domain"/>
    <property type="match status" value="1"/>
</dbReference>
<keyword evidence="16" id="KW-1185">Reference proteome</keyword>
<dbReference type="GO" id="GO:0008233">
    <property type="term" value="F:peptidase activity"/>
    <property type="evidence" value="ECO:0007669"/>
    <property type="project" value="UniProtKB-KW"/>
</dbReference>
<keyword evidence="6" id="KW-0479">Metal-binding</keyword>
<name>A0ABT9ZCM9_9BACI</name>
<evidence type="ECO:0000259" key="13">
    <source>
        <dbReference type="Pfam" id="PF01435"/>
    </source>
</evidence>
<evidence type="ECO:0000256" key="3">
    <source>
        <dbReference type="ARBA" id="ARBA00022475"/>
    </source>
</evidence>
<feature type="domain" description="Peptidase M48" evidence="13">
    <location>
        <begin position="331"/>
        <end position="545"/>
    </location>
</feature>
<dbReference type="EMBL" id="JAUSUD010000004">
    <property type="protein sequence ID" value="MDQ0230009.1"/>
    <property type="molecule type" value="Genomic_DNA"/>
</dbReference>
<evidence type="ECO:0000313" key="16">
    <source>
        <dbReference type="Proteomes" id="UP001234495"/>
    </source>
</evidence>
<feature type="transmembrane region" description="Helical" evidence="12">
    <location>
        <begin position="105"/>
        <end position="126"/>
    </location>
</feature>
<keyword evidence="3" id="KW-1003">Cell membrane</keyword>
<accession>A0ABT9ZCM9</accession>
<evidence type="ECO:0000256" key="4">
    <source>
        <dbReference type="ARBA" id="ARBA00022670"/>
    </source>
</evidence>
<feature type="transmembrane region" description="Helical" evidence="12">
    <location>
        <begin position="300"/>
        <end position="321"/>
    </location>
</feature>
<feature type="transmembrane region" description="Helical" evidence="12">
    <location>
        <begin position="410"/>
        <end position="428"/>
    </location>
</feature>
<evidence type="ECO:0000256" key="2">
    <source>
        <dbReference type="ARBA" id="ARBA00004651"/>
    </source>
</evidence>
<keyword evidence="9 12" id="KW-1133">Transmembrane helix</keyword>
<comment type="caution">
    <text evidence="15">The sequence shown here is derived from an EMBL/GenBank/DDBJ whole genome shotgun (WGS) entry which is preliminary data.</text>
</comment>
<keyword evidence="11 12" id="KW-0472">Membrane</keyword>
<comment type="subcellular location">
    <subcellularLocation>
        <location evidence="2">Cell membrane</location>
        <topology evidence="2">Multi-pass membrane protein</topology>
    </subcellularLocation>
</comment>
<dbReference type="InterPro" id="IPR001915">
    <property type="entry name" value="Peptidase_M48"/>
</dbReference>
<evidence type="ECO:0000256" key="1">
    <source>
        <dbReference type="ARBA" id="ARBA00001947"/>
    </source>
</evidence>